<organism evidence="2 3">
    <name type="scientific">Eumeta variegata</name>
    <name type="common">Bagworm moth</name>
    <name type="synonym">Eumeta japonica</name>
    <dbReference type="NCBI Taxonomy" id="151549"/>
    <lineage>
        <taxon>Eukaryota</taxon>
        <taxon>Metazoa</taxon>
        <taxon>Ecdysozoa</taxon>
        <taxon>Arthropoda</taxon>
        <taxon>Hexapoda</taxon>
        <taxon>Insecta</taxon>
        <taxon>Pterygota</taxon>
        <taxon>Neoptera</taxon>
        <taxon>Endopterygota</taxon>
        <taxon>Lepidoptera</taxon>
        <taxon>Glossata</taxon>
        <taxon>Ditrysia</taxon>
        <taxon>Tineoidea</taxon>
        <taxon>Psychidae</taxon>
        <taxon>Oiketicinae</taxon>
        <taxon>Eumeta</taxon>
    </lineage>
</organism>
<feature type="region of interest" description="Disordered" evidence="1">
    <location>
        <begin position="97"/>
        <end position="117"/>
    </location>
</feature>
<dbReference type="EMBL" id="BGZK01000919">
    <property type="protein sequence ID" value="GBP65118.1"/>
    <property type="molecule type" value="Genomic_DNA"/>
</dbReference>
<protein>
    <submittedName>
        <fullName evidence="2">Uncharacterized protein</fullName>
    </submittedName>
</protein>
<sequence>MTHCRVPPEPSVRARARDKRLRGTIGKSVRLMTHLSLIHSIGRCVRVEEERQRQHTTYTYNNYGRVVGQQNRPACKPPVTQSRGKWAAAAAAAAGGSRYGRHRRSISAGDANSITTS</sequence>
<evidence type="ECO:0000313" key="3">
    <source>
        <dbReference type="Proteomes" id="UP000299102"/>
    </source>
</evidence>
<comment type="caution">
    <text evidence="2">The sequence shown here is derived from an EMBL/GenBank/DDBJ whole genome shotgun (WGS) entry which is preliminary data.</text>
</comment>
<evidence type="ECO:0000313" key="2">
    <source>
        <dbReference type="EMBL" id="GBP65118.1"/>
    </source>
</evidence>
<keyword evidence="3" id="KW-1185">Reference proteome</keyword>
<accession>A0A4C1XNQ7</accession>
<dbReference type="Proteomes" id="UP000299102">
    <property type="component" value="Unassembled WGS sequence"/>
</dbReference>
<proteinExistence type="predicted"/>
<evidence type="ECO:0000256" key="1">
    <source>
        <dbReference type="SAM" id="MobiDB-lite"/>
    </source>
</evidence>
<gene>
    <name evidence="2" type="ORF">EVAR_5264_1</name>
</gene>
<reference evidence="2 3" key="1">
    <citation type="journal article" date="2019" name="Commun. Biol.">
        <title>The bagworm genome reveals a unique fibroin gene that provides high tensile strength.</title>
        <authorList>
            <person name="Kono N."/>
            <person name="Nakamura H."/>
            <person name="Ohtoshi R."/>
            <person name="Tomita M."/>
            <person name="Numata K."/>
            <person name="Arakawa K."/>
        </authorList>
    </citation>
    <scope>NUCLEOTIDE SEQUENCE [LARGE SCALE GENOMIC DNA]</scope>
</reference>
<name>A0A4C1XNQ7_EUMVA</name>
<dbReference type="AlphaFoldDB" id="A0A4C1XNQ7"/>